<feature type="region of interest" description="Disordered" evidence="1">
    <location>
        <begin position="1300"/>
        <end position="1352"/>
    </location>
</feature>
<sequence>MGRQQGFLVFIIYFLRSCQVSHSLGLTIDNQLAIIANDCYTRIAIGSKLPDMDIFFNVAVRSISECEDECSKRRNSCNAFAFGIGIKGNGTCALSAKKMPKPEDLQSHADYDVYVRSQRSPDCESDRLYKLGNGNIGQERRNETMPPPSMNTMFGGDFLGSTMPNILSTPRTMGNMPMMPMMPMMPPNANGSPNRQQITPLSLDDEQRAVDIVRNRNTMSPTGNPFGINNAKVDSYDLSIDTNRKSALGPRTNSDPRYSRPSIGGPPFQNPFIGTNHHLNLDNDLHSYKALTVHNGPYDVFSRPIYVYDRGTKTRLPDFGYWNNYVPLNHHPANQFDQPRHQEFFNNVYKTQGIITRPKPNELAPGNYNFRKAPSYPALGNSYGFETNRARISNEDFKDTSELWNPGLLTMFRGFGTRINEKPRPCYRRLLSGKKSLDLYVRRAIDCERIEDCHRACDYEKLFACEGFNYRRIGHGTRGMCEMTSTPYSRMDFHRDFVSDSQCDYYEKSPNCAINAPEARPPWWNQPSRPGHPVYGPPYSPHERPDTRPYASDRRPLNEVPRPLDYDRRPLKEIPRPFDFDRYPSNEIPRPLEYGNRPVEYDRRPILGYPQRGMYDYNDDSTRGYPARPEDRFAYSDRFPPRRTDDDFYNRNSPWPRYPNRRIDHDIGTNEIGYSPEHRKDPARDWGSYGVYGGSYGYDTNYVGKYDIPKYYPKPQPKPLRPYENDQLYGEFYNYGGAFGYGDNYIPANQDSLYGENVNTGECSVRAGAGFRLSRGVVQKTYLTANLDQCETLCVNEKSYGCASFSYRYNVAPTDPTDNCLLSDVSYKDLNFYVDLEPDRDYDIYAIVASSRTCGTKREQSSHPPDDCFWRVRSGFGMPTDVVRKSLIVNNLGDCQAECMITQDFMCRSFAFKYGLEQGQSDGLTNCYLSDWPSQDINPSQMPDMDGAELYERGSFGRGCEPYAVPFFNMGRFNGKQSSQGDEICYSENNKPCKLTPYAVLVATFVNSEQDCRQKCSKMRENDSNPCMSYSYKLTTHGTEENCLLSDVPIRDLRPGLDYTYDDNHVLYAWKDLDPYCVAGYSLDDDHVFGGPSPSKPLSASRPDFSPGRYPSTRPDDLYPESKPFFTKPGSYGVRPYDPDKPDPIRPYPPGGYVYGNYGDKFGYGVRPDGISSVYPNEYSTFRYFTVNGYPCKRGTKCEKNKIAGFWTCETEGGLFDSWDYCCAPTHHCGFSQGYQYPWCYVGSSEDQWRPCSEKYYPYLPSPRPNRPTIGGEDRYDRPLDPGYYSRHWPITYLHREPPPNCTDSLASADNSGNRRSNGTTSTTTIRTPNSTTLIKTDGNSTASANQTRRRRLRVRTANSGKNDNNAIFSRKIGAQIITNNATRTRETQANRDRTGKIERVTKPTNTESSSVKPTATSFVTTNYFEDAQFEGTKNDKMIKVPLITPNNSLPVTA</sequence>
<feature type="region of interest" description="Disordered" evidence="1">
    <location>
        <begin position="1092"/>
        <end position="1121"/>
    </location>
</feature>
<feature type="domain" description="Apple" evidence="3">
    <location>
        <begin position="763"/>
        <end position="849"/>
    </location>
</feature>
<dbReference type="InterPro" id="IPR052774">
    <property type="entry name" value="Celegans_DevNeuronal_Protein"/>
</dbReference>
<feature type="region of interest" description="Disordered" evidence="1">
    <location>
        <begin position="612"/>
        <end position="639"/>
    </location>
</feature>
<dbReference type="InterPro" id="IPR003609">
    <property type="entry name" value="Pan_app"/>
</dbReference>
<name>A0AAW2EU76_9HYME</name>
<dbReference type="Pfam" id="PF14295">
    <property type="entry name" value="PAN_4"/>
    <property type="match status" value="2"/>
</dbReference>
<gene>
    <name evidence="4" type="ORF">PUN28_016806</name>
</gene>
<protein>
    <recommendedName>
        <fullName evidence="3">Apple domain-containing protein</fullName>
    </recommendedName>
</protein>
<dbReference type="EMBL" id="JADYXP020000019">
    <property type="protein sequence ID" value="KAL0105412.1"/>
    <property type="molecule type" value="Genomic_DNA"/>
</dbReference>
<dbReference type="PANTHER" id="PTHR47327:SF13">
    <property type="entry name" value="APPLE DOMAIN-CONTAINING PROTEIN"/>
    <property type="match status" value="1"/>
</dbReference>
<evidence type="ECO:0000313" key="5">
    <source>
        <dbReference type="Proteomes" id="UP001430953"/>
    </source>
</evidence>
<feature type="region of interest" description="Disordered" evidence="1">
    <location>
        <begin position="534"/>
        <end position="572"/>
    </location>
</feature>
<dbReference type="GO" id="GO:0009653">
    <property type="term" value="P:anatomical structure morphogenesis"/>
    <property type="evidence" value="ECO:0007669"/>
    <property type="project" value="TreeGrafter"/>
</dbReference>
<feature type="compositionally biased region" description="Polar residues" evidence="1">
    <location>
        <begin position="1334"/>
        <end position="1347"/>
    </location>
</feature>
<evidence type="ECO:0000259" key="3">
    <source>
        <dbReference type="PROSITE" id="PS50948"/>
    </source>
</evidence>
<dbReference type="PANTHER" id="PTHR47327">
    <property type="entry name" value="FI18240P1-RELATED"/>
    <property type="match status" value="1"/>
</dbReference>
<dbReference type="PROSITE" id="PS50948">
    <property type="entry name" value="PAN"/>
    <property type="match status" value="5"/>
</dbReference>
<dbReference type="Pfam" id="PF00024">
    <property type="entry name" value="PAN_1"/>
    <property type="match status" value="2"/>
</dbReference>
<organism evidence="4 5">
    <name type="scientific">Cardiocondyla obscurior</name>
    <dbReference type="NCBI Taxonomy" id="286306"/>
    <lineage>
        <taxon>Eukaryota</taxon>
        <taxon>Metazoa</taxon>
        <taxon>Ecdysozoa</taxon>
        <taxon>Arthropoda</taxon>
        <taxon>Hexapoda</taxon>
        <taxon>Insecta</taxon>
        <taxon>Pterygota</taxon>
        <taxon>Neoptera</taxon>
        <taxon>Endopterygota</taxon>
        <taxon>Hymenoptera</taxon>
        <taxon>Apocrita</taxon>
        <taxon>Aculeata</taxon>
        <taxon>Formicoidea</taxon>
        <taxon>Formicidae</taxon>
        <taxon>Myrmicinae</taxon>
        <taxon>Cardiocondyla</taxon>
    </lineage>
</organism>
<feature type="compositionally biased region" description="Low complexity" evidence="1">
    <location>
        <begin position="1311"/>
        <end position="1333"/>
    </location>
</feature>
<dbReference type="CDD" id="cd01099">
    <property type="entry name" value="PAN_AP_HGF"/>
    <property type="match status" value="3"/>
</dbReference>
<feature type="domain" description="Apple" evidence="3">
    <location>
        <begin position="39"/>
        <end position="118"/>
    </location>
</feature>
<feature type="chain" id="PRO_5043632275" description="Apple domain-containing protein" evidence="2">
    <location>
        <begin position="24"/>
        <end position="1454"/>
    </location>
</feature>
<evidence type="ECO:0000313" key="4">
    <source>
        <dbReference type="EMBL" id="KAL0105412.1"/>
    </source>
</evidence>
<accession>A0AAW2EU76</accession>
<feature type="domain" description="Apple" evidence="3">
    <location>
        <begin position="426"/>
        <end position="512"/>
    </location>
</feature>
<evidence type="ECO:0000256" key="1">
    <source>
        <dbReference type="SAM" id="MobiDB-lite"/>
    </source>
</evidence>
<dbReference type="SUPFAM" id="SSF57414">
    <property type="entry name" value="Hairpin loop containing domain-like"/>
    <property type="match status" value="2"/>
</dbReference>
<feature type="domain" description="Apple" evidence="3">
    <location>
        <begin position="985"/>
        <end position="1072"/>
    </location>
</feature>
<feature type="compositionally biased region" description="Basic and acidic residues" evidence="1">
    <location>
        <begin position="541"/>
        <end position="572"/>
    </location>
</feature>
<feature type="compositionally biased region" description="Basic and acidic residues" evidence="1">
    <location>
        <begin position="628"/>
        <end position="639"/>
    </location>
</feature>
<feature type="signal peptide" evidence="2">
    <location>
        <begin position="1"/>
        <end position="23"/>
    </location>
</feature>
<proteinExistence type="predicted"/>
<dbReference type="Gene3D" id="3.50.4.10">
    <property type="entry name" value="Hepatocyte Growth Factor"/>
    <property type="match status" value="3"/>
</dbReference>
<reference evidence="4 5" key="1">
    <citation type="submission" date="2023-03" db="EMBL/GenBank/DDBJ databases">
        <title>High recombination rates correlate with genetic variation in Cardiocondyla obscurior ants.</title>
        <authorList>
            <person name="Errbii M."/>
        </authorList>
    </citation>
    <scope>NUCLEOTIDE SEQUENCE [LARGE SCALE GENOMIC DNA]</scope>
    <source>
        <strain evidence="4">Alpha-2009</strain>
        <tissue evidence="4">Whole body</tissue>
    </source>
</reference>
<evidence type="ECO:0000256" key="2">
    <source>
        <dbReference type="SAM" id="SignalP"/>
    </source>
</evidence>
<keyword evidence="2" id="KW-0732">Signal</keyword>
<comment type="caution">
    <text evidence="4">The sequence shown here is derived from an EMBL/GenBank/DDBJ whole genome shotgun (WGS) entry which is preliminary data.</text>
</comment>
<dbReference type="Proteomes" id="UP001430953">
    <property type="component" value="Unassembled WGS sequence"/>
</dbReference>
<keyword evidence="5" id="KW-1185">Reference proteome</keyword>
<feature type="region of interest" description="Disordered" evidence="1">
    <location>
        <begin position="131"/>
        <end position="150"/>
    </location>
</feature>
<feature type="domain" description="Apple" evidence="3">
    <location>
        <begin position="868"/>
        <end position="955"/>
    </location>
</feature>
<dbReference type="SMART" id="SM00473">
    <property type="entry name" value="PAN_AP"/>
    <property type="match status" value="5"/>
</dbReference>